<feature type="region of interest" description="Disordered" evidence="8">
    <location>
        <begin position="104"/>
        <end position="124"/>
    </location>
</feature>
<dbReference type="InterPro" id="IPR027786">
    <property type="entry name" value="Nse4/EID"/>
</dbReference>
<comment type="function">
    <text evidence="7">Component of the SMC5-SMC6 complex, that promotes sister chromatid alignment after DNA damage and facilitates double-stranded DNA breaks (DSBs) repair via homologous recombination between sister chromatids.</text>
</comment>
<dbReference type="GO" id="GO:0005634">
    <property type="term" value="C:nucleus"/>
    <property type="evidence" value="ECO:0007669"/>
    <property type="project" value="UniProtKB-SubCell"/>
</dbReference>
<keyword evidence="6 7" id="KW-0539">Nucleus</keyword>
<dbReference type="GO" id="GO:0006281">
    <property type="term" value="P:DNA repair"/>
    <property type="evidence" value="ECO:0007669"/>
    <property type="project" value="UniProtKB-UniRule"/>
</dbReference>
<evidence type="ECO:0000256" key="4">
    <source>
        <dbReference type="ARBA" id="ARBA00023172"/>
    </source>
</evidence>
<feature type="region of interest" description="Disordered" evidence="8">
    <location>
        <begin position="160"/>
        <end position="233"/>
    </location>
</feature>
<proteinExistence type="inferred from homology"/>
<dbReference type="AlphaFoldDB" id="A0AAW1TBM1"/>
<dbReference type="InterPro" id="IPR014854">
    <property type="entry name" value="Nse4_C"/>
</dbReference>
<protein>
    <recommendedName>
        <fullName evidence="7">Non-structural maintenance of chromosomes element 4</fullName>
    </recommendedName>
</protein>
<comment type="similarity">
    <text evidence="2 7">Belongs to the NSE4 family.</text>
</comment>
<dbReference type="PANTHER" id="PTHR16140:SF0">
    <property type="entry name" value="NON-STRUCTURAL MAINTENANCE OF CHROMOSOMES ELEMENT 4"/>
    <property type="match status" value="1"/>
</dbReference>
<feature type="compositionally biased region" description="Basic and acidic residues" evidence="8">
    <location>
        <begin position="21"/>
        <end position="37"/>
    </location>
</feature>
<feature type="region of interest" description="Disordered" evidence="8">
    <location>
        <begin position="1"/>
        <end position="37"/>
    </location>
</feature>
<accession>A0AAW1TBM1</accession>
<evidence type="ECO:0000256" key="6">
    <source>
        <dbReference type="ARBA" id="ARBA00023242"/>
    </source>
</evidence>
<dbReference type="Pfam" id="PF08743">
    <property type="entry name" value="Nse4_C"/>
    <property type="match status" value="1"/>
</dbReference>
<evidence type="ECO:0000256" key="8">
    <source>
        <dbReference type="SAM" id="MobiDB-lite"/>
    </source>
</evidence>
<dbReference type="GO" id="GO:0030915">
    <property type="term" value="C:Smc5-Smc6 complex"/>
    <property type="evidence" value="ECO:0007669"/>
    <property type="project" value="UniProtKB-UniRule"/>
</dbReference>
<sequence length="233" mass="25841">AKARKVPQQRAKRQPPGELKTTQKVDVAQEKDKDVKETDANMEEMWTVLKRVQEADMLELCTNHTSFSQTVENVFALSFLVRDGRVKLLFSEQEALRVKALGPSTLGHKDSTAAPATSKEATEGERVQAILSFDMADWRWWRQFVRPEDCLMKARKEGLHAASPAASPEVGSGRENTGVSPEPNTARAATGNRGNKSGRKGSGHDHTAVHDSESDMDEEPSQARGAHAKRRRR</sequence>
<evidence type="ECO:0000256" key="3">
    <source>
        <dbReference type="ARBA" id="ARBA00022763"/>
    </source>
</evidence>
<comment type="caution">
    <text evidence="10">The sequence shown here is derived from an EMBL/GenBank/DDBJ whole genome shotgun (WGS) entry which is preliminary data.</text>
</comment>
<feature type="non-terminal residue" evidence="10">
    <location>
        <position position="1"/>
    </location>
</feature>
<reference evidence="10 11" key="1">
    <citation type="journal article" date="2024" name="Nat. Commun.">
        <title>Phylogenomics reveals the evolutionary origins of lichenization in chlorophyte algae.</title>
        <authorList>
            <person name="Puginier C."/>
            <person name="Libourel C."/>
            <person name="Otte J."/>
            <person name="Skaloud P."/>
            <person name="Haon M."/>
            <person name="Grisel S."/>
            <person name="Petersen M."/>
            <person name="Berrin J.G."/>
            <person name="Delaux P.M."/>
            <person name="Dal Grande F."/>
            <person name="Keller J."/>
        </authorList>
    </citation>
    <scope>NUCLEOTIDE SEQUENCE [LARGE SCALE GENOMIC DNA]</scope>
    <source>
        <strain evidence="10 11">SAG 2523</strain>
    </source>
</reference>
<evidence type="ECO:0000256" key="1">
    <source>
        <dbReference type="ARBA" id="ARBA00004123"/>
    </source>
</evidence>
<comment type="subunit">
    <text evidence="7">Component of the SMC5-SMC6 complex.</text>
</comment>
<feature type="compositionally biased region" description="Basic and acidic residues" evidence="8">
    <location>
        <begin position="202"/>
        <end position="213"/>
    </location>
</feature>
<feature type="compositionally biased region" description="Polar residues" evidence="8">
    <location>
        <begin position="174"/>
        <end position="183"/>
    </location>
</feature>
<keyword evidence="3 7" id="KW-0227">DNA damage</keyword>
<name>A0AAW1TBM1_9CHLO</name>
<evidence type="ECO:0000256" key="2">
    <source>
        <dbReference type="ARBA" id="ARBA00008997"/>
    </source>
</evidence>
<keyword evidence="5 7" id="KW-0234">DNA repair</keyword>
<evidence type="ECO:0000256" key="5">
    <source>
        <dbReference type="ARBA" id="ARBA00023204"/>
    </source>
</evidence>
<keyword evidence="11" id="KW-1185">Reference proteome</keyword>
<feature type="domain" description="Non-structural maintenance of chromosome element 4 C-terminal" evidence="9">
    <location>
        <begin position="56"/>
        <end position="142"/>
    </location>
</feature>
<keyword evidence="4 7" id="KW-0233">DNA recombination</keyword>
<organism evidence="10 11">
    <name type="scientific">Apatococcus fuscideae</name>
    <dbReference type="NCBI Taxonomy" id="2026836"/>
    <lineage>
        <taxon>Eukaryota</taxon>
        <taxon>Viridiplantae</taxon>
        <taxon>Chlorophyta</taxon>
        <taxon>core chlorophytes</taxon>
        <taxon>Trebouxiophyceae</taxon>
        <taxon>Chlorellales</taxon>
        <taxon>Chlorellaceae</taxon>
        <taxon>Apatococcus</taxon>
    </lineage>
</organism>
<comment type="subcellular location">
    <subcellularLocation>
        <location evidence="1 7">Nucleus</location>
    </subcellularLocation>
</comment>
<evidence type="ECO:0000256" key="7">
    <source>
        <dbReference type="RuleBase" id="RU365071"/>
    </source>
</evidence>
<evidence type="ECO:0000313" key="11">
    <source>
        <dbReference type="Proteomes" id="UP001485043"/>
    </source>
</evidence>
<gene>
    <name evidence="10" type="ORF">WJX84_008076</name>
</gene>
<feature type="compositionally biased region" description="Basic residues" evidence="8">
    <location>
        <begin position="1"/>
        <end position="13"/>
    </location>
</feature>
<dbReference type="GO" id="GO:0006310">
    <property type="term" value="P:DNA recombination"/>
    <property type="evidence" value="ECO:0007669"/>
    <property type="project" value="UniProtKB-UniRule"/>
</dbReference>
<dbReference type="PANTHER" id="PTHR16140">
    <property type="entry name" value="NON-STRUCTURAL MAINTENANCE OF CHROMOSOMES ELEMENT 4"/>
    <property type="match status" value="1"/>
</dbReference>
<evidence type="ECO:0000259" key="9">
    <source>
        <dbReference type="Pfam" id="PF08743"/>
    </source>
</evidence>
<dbReference type="EMBL" id="JALJOV010000102">
    <property type="protein sequence ID" value="KAK9867206.1"/>
    <property type="molecule type" value="Genomic_DNA"/>
</dbReference>
<evidence type="ECO:0000313" key="10">
    <source>
        <dbReference type="EMBL" id="KAK9867206.1"/>
    </source>
</evidence>
<dbReference type="Proteomes" id="UP001485043">
    <property type="component" value="Unassembled WGS sequence"/>
</dbReference>